<sequence>MADDASVKIVDESTIQNASNRNFARPFILSLKQTTSSARLMRSIIFHEQKSTIPSEGFNNSRVKPILASAITCSPANDIWEYVNDAAEIGSLYVGIPQFHSVSFGCVQDSAFLPPTKRPHLSSPNNTFKKLPNRIHRRVILRDYGKPIYTARSESKKIFLPQWQTVGFVFNDEDFLRWADGRWKIWGCMSG</sequence>
<evidence type="ECO:0000313" key="1">
    <source>
        <dbReference type="EMBL" id="RAK93411.1"/>
    </source>
</evidence>
<gene>
    <name evidence="1" type="ORF">BO79DRAFT_267544</name>
</gene>
<dbReference type="Proteomes" id="UP000249748">
    <property type="component" value="Unassembled WGS sequence"/>
</dbReference>
<accession>A0ACD1ISM2</accession>
<evidence type="ECO:0000313" key="2">
    <source>
        <dbReference type="Proteomes" id="UP000249748"/>
    </source>
</evidence>
<protein>
    <submittedName>
        <fullName evidence="1">Uncharacterized protein</fullName>
    </submittedName>
</protein>
<keyword evidence="2" id="KW-1185">Reference proteome</keyword>
<dbReference type="EMBL" id="KZ824536">
    <property type="protein sequence ID" value="RAK93411.1"/>
    <property type="molecule type" value="Genomic_DNA"/>
</dbReference>
<reference evidence="1" key="1">
    <citation type="submission" date="2018-02" db="EMBL/GenBank/DDBJ databases">
        <title>The genomes of Aspergillus section Nigri reveals drivers in fungal speciation.</title>
        <authorList>
            <consortium name="DOE Joint Genome Institute"/>
            <person name="Vesth T.C."/>
            <person name="Nybo J."/>
            <person name="Theobald S."/>
            <person name="Brandl J."/>
            <person name="Frisvad J.C."/>
            <person name="Nielsen K.F."/>
            <person name="Lyhne E.K."/>
            <person name="Kogle M.E."/>
            <person name="Kuo A."/>
            <person name="Riley R."/>
            <person name="Clum A."/>
            <person name="Nolan M."/>
            <person name="Lipzen A."/>
            <person name="Salamov A."/>
            <person name="Henrissat B."/>
            <person name="Wiebenga A."/>
            <person name="De vries R.P."/>
            <person name="Grigoriev I.V."/>
            <person name="Mortensen U.H."/>
            <person name="Andersen M.R."/>
            <person name="Baker S.E."/>
        </authorList>
    </citation>
    <scope>NUCLEOTIDE SEQUENCE</scope>
    <source>
        <strain evidence="1">CBS 115574</strain>
    </source>
</reference>
<name>A0ACD1ISM2_9EURO</name>
<proteinExistence type="predicted"/>
<organism evidence="1 2">
    <name type="scientific">Aspergillus costaricaensis CBS 115574</name>
    <dbReference type="NCBI Taxonomy" id="1448317"/>
    <lineage>
        <taxon>Eukaryota</taxon>
        <taxon>Fungi</taxon>
        <taxon>Dikarya</taxon>
        <taxon>Ascomycota</taxon>
        <taxon>Pezizomycotina</taxon>
        <taxon>Eurotiomycetes</taxon>
        <taxon>Eurotiomycetidae</taxon>
        <taxon>Eurotiales</taxon>
        <taxon>Aspergillaceae</taxon>
        <taxon>Aspergillus</taxon>
        <taxon>Aspergillus subgen. Circumdati</taxon>
    </lineage>
</organism>